<dbReference type="GO" id="GO:0003743">
    <property type="term" value="F:translation initiation factor activity"/>
    <property type="evidence" value="ECO:0007669"/>
    <property type="project" value="UniProtKB-KW"/>
</dbReference>
<dbReference type="GeneID" id="94424906"/>
<sequence length="348" mass="38363">MNRSFSRSVGTSSQQQNVPKYFDILPYPPLKVRVHPVVILTILDANLRREDGQMNVIGTLLGTVSEGNVVDISDCFVDRHSLTDEGLLQIIKDHHETMYELKQQVCGSGAKDIVVGWFCTGSEMTELTCAVHGWFKQFSSVSKFHPQPPLTEPIHLMVNTAMDRDNLSIKAYMQVPMNMAKDACFQFQELPLELFTSSSDRAGLSLLLKVREANWKWRQQQEGSNSRAGALAGTPFSSAGAVAALSDTPAVAGVPVIKQGLGAALEKLADQLARCGVYVQDVLDGKEKADPEIGRFLSKALCVEAVQELEIFEQMCQNALQDNLMVVHLTSLARLQFAVAEKLNTSFF</sequence>
<dbReference type="InterPro" id="IPR024969">
    <property type="entry name" value="EIF3F/CSN6-like_C"/>
</dbReference>
<dbReference type="PANTHER" id="PTHR10540:SF6">
    <property type="entry name" value="EUKARYOTIC TRANSLATION INITIATION FACTOR 3 SUBUNIT F"/>
    <property type="match status" value="1"/>
</dbReference>
<keyword evidence="2 5" id="KW-0396">Initiation factor</keyword>
<comment type="caution">
    <text evidence="5">The sequence shown here is derived from an EMBL/GenBank/DDBJ whole genome shotgun (WGS) entry which is preliminary data.</text>
</comment>
<keyword evidence="6" id="KW-1185">Reference proteome</keyword>
<evidence type="ECO:0000313" key="6">
    <source>
        <dbReference type="Proteomes" id="UP000221165"/>
    </source>
</evidence>
<accession>A0A2C6KXA9</accession>
<dbReference type="AlphaFoldDB" id="A0A2C6KXA9"/>
<proteinExistence type="predicted"/>
<reference evidence="5 6" key="1">
    <citation type="journal article" date="2017" name="Int. J. Parasitol.">
        <title>The genome of the protozoan parasite Cystoisospora suis and a reverse vaccinology approach to identify vaccine candidates.</title>
        <authorList>
            <person name="Palmieri N."/>
            <person name="Shrestha A."/>
            <person name="Ruttkowski B."/>
            <person name="Beck T."/>
            <person name="Vogl C."/>
            <person name="Tomley F."/>
            <person name="Blake D.P."/>
            <person name="Joachim A."/>
        </authorList>
    </citation>
    <scope>NUCLEOTIDE SEQUENCE [LARGE SCALE GENOMIC DNA]</scope>
    <source>
        <strain evidence="5 6">Wien I</strain>
    </source>
</reference>
<gene>
    <name evidence="5" type="ORF">CSUI_001489</name>
</gene>
<dbReference type="SMART" id="SM00232">
    <property type="entry name" value="JAB_MPN"/>
    <property type="match status" value="1"/>
</dbReference>
<dbReference type="PANTHER" id="PTHR10540">
    <property type="entry name" value="EUKARYOTIC TRANSLATION INITIATION FACTOR 3 SUBUNIT F-RELATED"/>
    <property type="match status" value="1"/>
</dbReference>
<dbReference type="Gene3D" id="3.40.140.10">
    <property type="entry name" value="Cytidine Deaminase, domain 2"/>
    <property type="match status" value="1"/>
</dbReference>
<keyword evidence="3" id="KW-0648">Protein biosynthesis</keyword>
<dbReference type="InterPro" id="IPR000555">
    <property type="entry name" value="JAMM/MPN+_dom"/>
</dbReference>
<keyword evidence="1" id="KW-0963">Cytoplasm</keyword>
<dbReference type="EMBL" id="MIGC01000595">
    <property type="protein sequence ID" value="PHJ24660.1"/>
    <property type="molecule type" value="Genomic_DNA"/>
</dbReference>
<dbReference type="CDD" id="cd08064">
    <property type="entry name" value="MPN_eIF3f"/>
    <property type="match status" value="1"/>
</dbReference>
<dbReference type="RefSeq" id="XP_067926332.1">
    <property type="nucleotide sequence ID" value="XM_068061695.1"/>
</dbReference>
<dbReference type="OrthoDB" id="25498at2759"/>
<feature type="domain" description="JAB1/MPN/MOV34 metalloenzyme" evidence="4">
    <location>
        <begin position="31"/>
        <end position="177"/>
    </location>
</feature>
<dbReference type="GO" id="GO:0031369">
    <property type="term" value="F:translation initiation factor binding"/>
    <property type="evidence" value="ECO:0007669"/>
    <property type="project" value="InterPro"/>
</dbReference>
<evidence type="ECO:0000259" key="4">
    <source>
        <dbReference type="SMART" id="SM00232"/>
    </source>
</evidence>
<name>A0A2C6KXA9_9APIC</name>
<evidence type="ECO:0000256" key="3">
    <source>
        <dbReference type="ARBA" id="ARBA00022917"/>
    </source>
</evidence>
<organism evidence="5 6">
    <name type="scientific">Cystoisospora suis</name>
    <dbReference type="NCBI Taxonomy" id="483139"/>
    <lineage>
        <taxon>Eukaryota</taxon>
        <taxon>Sar</taxon>
        <taxon>Alveolata</taxon>
        <taxon>Apicomplexa</taxon>
        <taxon>Conoidasida</taxon>
        <taxon>Coccidia</taxon>
        <taxon>Eucoccidiorida</taxon>
        <taxon>Eimeriorina</taxon>
        <taxon>Sarcocystidae</taxon>
        <taxon>Cystoisospora</taxon>
    </lineage>
</organism>
<dbReference type="Proteomes" id="UP000221165">
    <property type="component" value="Unassembled WGS sequence"/>
</dbReference>
<evidence type="ECO:0000313" key="5">
    <source>
        <dbReference type="EMBL" id="PHJ24660.1"/>
    </source>
</evidence>
<evidence type="ECO:0000256" key="2">
    <source>
        <dbReference type="ARBA" id="ARBA00022540"/>
    </source>
</evidence>
<dbReference type="Pfam" id="PF01398">
    <property type="entry name" value="JAB"/>
    <property type="match status" value="1"/>
</dbReference>
<protein>
    <submittedName>
        <fullName evidence="5">Eukaryotic translation initiation factor 3 subunit</fullName>
    </submittedName>
</protein>
<dbReference type="GO" id="GO:0008237">
    <property type="term" value="F:metallopeptidase activity"/>
    <property type="evidence" value="ECO:0007669"/>
    <property type="project" value="InterPro"/>
</dbReference>
<dbReference type="Pfam" id="PF13012">
    <property type="entry name" value="MitMem_reg"/>
    <property type="match status" value="1"/>
</dbReference>
<evidence type="ECO:0000256" key="1">
    <source>
        <dbReference type="ARBA" id="ARBA00022490"/>
    </source>
</evidence>
<dbReference type="InterPro" id="IPR027531">
    <property type="entry name" value="eIF3f"/>
</dbReference>
<dbReference type="VEuPathDB" id="ToxoDB:CSUI_001489"/>
<dbReference type="GO" id="GO:0071541">
    <property type="term" value="C:eukaryotic translation initiation factor 3 complex, eIF3m"/>
    <property type="evidence" value="ECO:0007669"/>
    <property type="project" value="TreeGrafter"/>
</dbReference>